<keyword evidence="1" id="KW-0547">Nucleotide-binding</keyword>
<evidence type="ECO:0000256" key="5">
    <source>
        <dbReference type="SAM" id="Coils"/>
    </source>
</evidence>
<gene>
    <name evidence="8" type="primary">rapA_1</name>
    <name evidence="8" type="ORF">NCTC13294_01160</name>
</gene>
<feature type="domain" description="Helicase ATP-binding" evidence="6">
    <location>
        <begin position="49"/>
        <end position="217"/>
    </location>
</feature>
<dbReference type="Pfam" id="PF00176">
    <property type="entry name" value="SNF2-rel_dom"/>
    <property type="match status" value="1"/>
</dbReference>
<keyword evidence="2 8" id="KW-0378">Hydrolase</keyword>
<evidence type="ECO:0000256" key="1">
    <source>
        <dbReference type="ARBA" id="ARBA00022741"/>
    </source>
</evidence>
<dbReference type="SUPFAM" id="SSF52540">
    <property type="entry name" value="P-loop containing nucleoside triphosphate hydrolases"/>
    <property type="match status" value="2"/>
</dbReference>
<dbReference type="PANTHER" id="PTHR10799">
    <property type="entry name" value="SNF2/RAD54 HELICASE FAMILY"/>
    <property type="match status" value="1"/>
</dbReference>
<keyword evidence="4" id="KW-0067">ATP-binding</keyword>
<evidence type="ECO:0000256" key="3">
    <source>
        <dbReference type="ARBA" id="ARBA00022806"/>
    </source>
</evidence>
<dbReference type="InterPro" id="IPR038718">
    <property type="entry name" value="SNF2-like_sf"/>
</dbReference>
<dbReference type="InterPro" id="IPR027417">
    <property type="entry name" value="P-loop_NTPase"/>
</dbReference>
<organism evidence="8 9">
    <name type="scientific">Cardiobacterium valvarum</name>
    <dbReference type="NCBI Taxonomy" id="194702"/>
    <lineage>
        <taxon>Bacteria</taxon>
        <taxon>Pseudomonadati</taxon>
        <taxon>Pseudomonadota</taxon>
        <taxon>Gammaproteobacteria</taxon>
        <taxon>Cardiobacteriales</taxon>
        <taxon>Cardiobacteriaceae</taxon>
        <taxon>Cardiobacterium</taxon>
    </lineage>
</organism>
<dbReference type="Proteomes" id="UP000254572">
    <property type="component" value="Unassembled WGS sequence"/>
</dbReference>
<reference evidence="8 9" key="1">
    <citation type="submission" date="2018-06" db="EMBL/GenBank/DDBJ databases">
        <authorList>
            <consortium name="Pathogen Informatics"/>
            <person name="Doyle S."/>
        </authorList>
    </citation>
    <scope>NUCLEOTIDE SEQUENCE [LARGE SCALE GENOMIC DNA]</scope>
    <source>
        <strain evidence="8 9">NCTC13294</strain>
    </source>
</reference>
<dbReference type="Gene3D" id="3.40.50.10810">
    <property type="entry name" value="Tandem AAA-ATPase domain"/>
    <property type="match status" value="1"/>
</dbReference>
<dbReference type="CDD" id="cd18793">
    <property type="entry name" value="SF2_C_SNF"/>
    <property type="match status" value="1"/>
</dbReference>
<dbReference type="OrthoDB" id="9814088at2"/>
<feature type="domain" description="Helicase C-terminal" evidence="7">
    <location>
        <begin position="410"/>
        <end position="580"/>
    </location>
</feature>
<keyword evidence="9" id="KW-1185">Reference proteome</keyword>
<dbReference type="PROSITE" id="PS51194">
    <property type="entry name" value="HELICASE_CTER"/>
    <property type="match status" value="1"/>
</dbReference>
<feature type="coiled-coil region" evidence="5">
    <location>
        <begin position="852"/>
        <end position="916"/>
    </location>
</feature>
<dbReference type="Pfam" id="PF00271">
    <property type="entry name" value="Helicase_C"/>
    <property type="match status" value="1"/>
</dbReference>
<dbReference type="InterPro" id="IPR001650">
    <property type="entry name" value="Helicase_C-like"/>
</dbReference>
<sequence>MKVTPHQARYCAEELLCRRADEALGRLSHSLLDTRVELNPHQIDAALFALQNPLQQGVLLADEVGLGKTIEAGLVLCQLWAERKRRLLVVCPASLRKQWAQEMADKFALPALIADATVLRKSGLSAAAFLRAQAGQAVVVVSYPFVVKHEEAFLAEAWDMVVLDEAHKLRNAHQRSNRSGQALRRAFAGRQKLLLTATPLQNSLMELYGLSTLLDEHLFGDEKSFRKSFVQQPDTAALKARLASFVKRTLRRDVLEYVRYTERHALTQRFTPTDAERALYERISAFLQRGHSYALPKQQRHLTGLILRKLLASSPQAVAATLTVIRERLRKRQLGAETADLLAAADWGSDYAEVVEEAAETEANTVEVIDHQALAAEIAELDGFIAAAQALTVDSKALALLDALQLGFAEMDRLGAPHKALVFTESRRTQQFLFDFLQQAGYAAVMFSGENNDAAATAVYERWKAAYAGSDRISGSPQVDRRSALIDCFRDEAQVMIATEAAAEGVNLQFCSLVINYDLPWNPQRIEQRIGRCHRYGQQFDVVVINFLNERNEADRRVLELLSDKFRLFSGVFGASDDILGKIEAGIDLEQRIAAIYDRCRSPAEIARAFDDLQRELEDEISRTLAATQDKLLDNFDVDVHERLKLRRDAWLDKITAWFWRLTHYALAGRADFDEQHYRFTLHRPPSPDIAAGEYRLLRDSDKKRRCHDYRPGHPLGLWCIRQSVQATTPDVSITFDYSGQRTQISVLAAAVGQSGWLRLDKLRFHNDADDFATLLFTACNDHDEALDDDFCRKLLSLGARVESGAPVIPPAALAQAAETRIAAAKEAERARNHALWQQESERIDRWAQDKIDAAQHAIEETTQQINQAQRDKRQATTDEALLTCEETISRLTKQRKRQRREIDEVEDDISARRDALIDDIRKRLQQSVTNKPLFTLRWRIT</sequence>
<dbReference type="GO" id="GO:0004386">
    <property type="term" value="F:helicase activity"/>
    <property type="evidence" value="ECO:0007669"/>
    <property type="project" value="UniProtKB-KW"/>
</dbReference>
<dbReference type="InterPro" id="IPR014001">
    <property type="entry name" value="Helicase_ATP-bd"/>
</dbReference>
<evidence type="ECO:0000259" key="6">
    <source>
        <dbReference type="PROSITE" id="PS51192"/>
    </source>
</evidence>
<evidence type="ECO:0000313" key="9">
    <source>
        <dbReference type="Proteomes" id="UP000254572"/>
    </source>
</evidence>
<dbReference type="InterPro" id="IPR057342">
    <property type="entry name" value="DEXDc_RapA"/>
</dbReference>
<dbReference type="EC" id="3.6.4.-" evidence="8"/>
<evidence type="ECO:0000256" key="4">
    <source>
        <dbReference type="ARBA" id="ARBA00022840"/>
    </source>
</evidence>
<evidence type="ECO:0000259" key="7">
    <source>
        <dbReference type="PROSITE" id="PS51194"/>
    </source>
</evidence>
<dbReference type="SMART" id="SM00490">
    <property type="entry name" value="HELICc"/>
    <property type="match status" value="1"/>
</dbReference>
<dbReference type="InterPro" id="IPR049730">
    <property type="entry name" value="SNF2/RAD54-like_C"/>
</dbReference>
<proteinExistence type="predicted"/>
<dbReference type="CDD" id="cd18011">
    <property type="entry name" value="DEXDc_RapA"/>
    <property type="match status" value="1"/>
</dbReference>
<keyword evidence="3" id="KW-0347">Helicase</keyword>
<dbReference type="Gene3D" id="3.40.50.300">
    <property type="entry name" value="P-loop containing nucleotide triphosphate hydrolases"/>
    <property type="match status" value="1"/>
</dbReference>
<dbReference type="SMART" id="SM00487">
    <property type="entry name" value="DEXDc"/>
    <property type="match status" value="1"/>
</dbReference>
<name>A0A381E696_9GAMM</name>
<evidence type="ECO:0000256" key="2">
    <source>
        <dbReference type="ARBA" id="ARBA00022801"/>
    </source>
</evidence>
<dbReference type="PROSITE" id="PS51192">
    <property type="entry name" value="HELICASE_ATP_BIND_1"/>
    <property type="match status" value="1"/>
</dbReference>
<dbReference type="GO" id="GO:0005524">
    <property type="term" value="F:ATP binding"/>
    <property type="evidence" value="ECO:0007669"/>
    <property type="project" value="UniProtKB-KW"/>
</dbReference>
<evidence type="ECO:0000313" key="8">
    <source>
        <dbReference type="EMBL" id="SUX22071.1"/>
    </source>
</evidence>
<dbReference type="RefSeq" id="WP_115611479.1">
    <property type="nucleotide sequence ID" value="NZ_JBHLZC010000001.1"/>
</dbReference>
<dbReference type="EMBL" id="UFUW01000001">
    <property type="protein sequence ID" value="SUX22071.1"/>
    <property type="molecule type" value="Genomic_DNA"/>
</dbReference>
<dbReference type="InterPro" id="IPR000330">
    <property type="entry name" value="SNF2_N"/>
</dbReference>
<accession>A0A381E696</accession>
<keyword evidence="5" id="KW-0175">Coiled coil</keyword>
<protein>
    <submittedName>
        <fullName evidence="8">RNA polymerase-associated protein rapA</fullName>
        <ecNumber evidence="8">3.6.4.-</ecNumber>
    </submittedName>
</protein>
<dbReference type="GO" id="GO:0016787">
    <property type="term" value="F:hydrolase activity"/>
    <property type="evidence" value="ECO:0007669"/>
    <property type="project" value="UniProtKB-KW"/>
</dbReference>
<dbReference type="AlphaFoldDB" id="A0A381E696"/>